<reference evidence="2 3" key="1">
    <citation type="journal article" date="2023" name="Mol. Ecol. Resour.">
        <title>Chromosome-level genome assembly of a triploid poplar Populus alba 'Berolinensis'.</title>
        <authorList>
            <person name="Chen S."/>
            <person name="Yu Y."/>
            <person name="Wang X."/>
            <person name="Wang S."/>
            <person name="Zhang T."/>
            <person name="Zhou Y."/>
            <person name="He R."/>
            <person name="Meng N."/>
            <person name="Wang Y."/>
            <person name="Liu W."/>
            <person name="Liu Z."/>
            <person name="Liu J."/>
            <person name="Guo Q."/>
            <person name="Huang H."/>
            <person name="Sederoff R.R."/>
            <person name="Wang G."/>
            <person name="Qu G."/>
            <person name="Chen S."/>
        </authorList>
    </citation>
    <scope>NUCLEOTIDE SEQUENCE [LARGE SCALE GENOMIC DNA]</scope>
    <source>
        <strain evidence="2">SC-2020</strain>
    </source>
</reference>
<name>A0AAD6R0J2_9ROSI</name>
<dbReference type="Proteomes" id="UP001164929">
    <property type="component" value="Chromosome 4"/>
</dbReference>
<dbReference type="AlphaFoldDB" id="A0AAD6R0J2"/>
<evidence type="ECO:0000313" key="2">
    <source>
        <dbReference type="EMBL" id="KAJ7000071.1"/>
    </source>
</evidence>
<feature type="region of interest" description="Disordered" evidence="1">
    <location>
        <begin position="26"/>
        <end position="55"/>
    </location>
</feature>
<protein>
    <submittedName>
        <fullName evidence="2">Uncharacterized protein</fullName>
    </submittedName>
</protein>
<keyword evidence="3" id="KW-1185">Reference proteome</keyword>
<gene>
    <name evidence="2" type="ORF">NC653_010744</name>
</gene>
<feature type="compositionally biased region" description="Polar residues" evidence="1">
    <location>
        <begin position="29"/>
        <end position="40"/>
    </location>
</feature>
<accession>A0AAD6R0J2</accession>
<dbReference type="EMBL" id="JAQIZT010000004">
    <property type="protein sequence ID" value="KAJ7000071.1"/>
    <property type="molecule type" value="Genomic_DNA"/>
</dbReference>
<evidence type="ECO:0000256" key="1">
    <source>
        <dbReference type="SAM" id="MobiDB-lite"/>
    </source>
</evidence>
<sequence length="239" mass="26243">MTGREGITITSPNLCKKKESIFSIKDSHGVTSRTKQSVASKSRAPRGTKTKKKKRKTIPFLSPVQVQKDGRLEHKIRSATPFLEREKEEEEEALCGPCGVLVEKKHCGLSLTIERKKGSANGEWTTMHDASIIYCLRFICKGGCHRNLEQFTGETSMSGLKPRWGTQAQEANAVPIPTVEPSGEQYPQDLSFWGPMWCGRQSGGSTITSPFLPLGLGFCVCLGCVAVCPCCCLSPVRIH</sequence>
<comment type="caution">
    <text evidence="2">The sequence shown here is derived from an EMBL/GenBank/DDBJ whole genome shotgun (WGS) entry which is preliminary data.</text>
</comment>
<proteinExistence type="predicted"/>
<evidence type="ECO:0000313" key="3">
    <source>
        <dbReference type="Proteomes" id="UP001164929"/>
    </source>
</evidence>
<organism evidence="2 3">
    <name type="scientific">Populus alba x Populus x berolinensis</name>
    <dbReference type="NCBI Taxonomy" id="444605"/>
    <lineage>
        <taxon>Eukaryota</taxon>
        <taxon>Viridiplantae</taxon>
        <taxon>Streptophyta</taxon>
        <taxon>Embryophyta</taxon>
        <taxon>Tracheophyta</taxon>
        <taxon>Spermatophyta</taxon>
        <taxon>Magnoliopsida</taxon>
        <taxon>eudicotyledons</taxon>
        <taxon>Gunneridae</taxon>
        <taxon>Pentapetalae</taxon>
        <taxon>rosids</taxon>
        <taxon>fabids</taxon>
        <taxon>Malpighiales</taxon>
        <taxon>Salicaceae</taxon>
        <taxon>Saliceae</taxon>
        <taxon>Populus</taxon>
    </lineage>
</organism>
<feature type="compositionally biased region" description="Basic residues" evidence="1">
    <location>
        <begin position="43"/>
        <end position="55"/>
    </location>
</feature>